<proteinExistence type="predicted"/>
<evidence type="ECO:0000313" key="2">
    <source>
        <dbReference type="Proteomes" id="UP001610446"/>
    </source>
</evidence>
<comment type="caution">
    <text evidence="1">The sequence shown here is derived from an EMBL/GenBank/DDBJ whole genome shotgun (WGS) entry which is preliminary data.</text>
</comment>
<accession>A0ABR4IE63</accession>
<keyword evidence="2" id="KW-1185">Reference proteome</keyword>
<organism evidence="1 2">
    <name type="scientific">Aspergillus pseudoustus</name>
    <dbReference type="NCBI Taxonomy" id="1810923"/>
    <lineage>
        <taxon>Eukaryota</taxon>
        <taxon>Fungi</taxon>
        <taxon>Dikarya</taxon>
        <taxon>Ascomycota</taxon>
        <taxon>Pezizomycotina</taxon>
        <taxon>Eurotiomycetes</taxon>
        <taxon>Eurotiomycetidae</taxon>
        <taxon>Eurotiales</taxon>
        <taxon>Aspergillaceae</taxon>
        <taxon>Aspergillus</taxon>
        <taxon>Aspergillus subgen. Nidulantes</taxon>
    </lineage>
</organism>
<dbReference type="EMBL" id="JBFXLU010000462">
    <property type="protein sequence ID" value="KAL2826023.1"/>
    <property type="molecule type" value="Genomic_DNA"/>
</dbReference>
<protein>
    <submittedName>
        <fullName evidence="1">Uncharacterized protein</fullName>
    </submittedName>
</protein>
<gene>
    <name evidence="1" type="ORF">BJY01DRAFT_229981</name>
</gene>
<sequence length="76" mass="8156">MGSSKASRPFNPNLFVLPGIYVALTGTGAGRPSLQRVASVTNSYGLRTVMVTLRWNTAVVFCTVFIRLRDGAPALL</sequence>
<dbReference type="Proteomes" id="UP001610446">
    <property type="component" value="Unassembled WGS sequence"/>
</dbReference>
<reference evidence="1 2" key="1">
    <citation type="submission" date="2024-07" db="EMBL/GenBank/DDBJ databases">
        <title>Section-level genome sequencing and comparative genomics of Aspergillus sections Usti and Cavernicolus.</title>
        <authorList>
            <consortium name="Lawrence Berkeley National Laboratory"/>
            <person name="Nybo J.L."/>
            <person name="Vesth T.C."/>
            <person name="Theobald S."/>
            <person name="Frisvad J.C."/>
            <person name="Larsen T.O."/>
            <person name="Kjaerboelling I."/>
            <person name="Rothschild-Mancinelli K."/>
            <person name="Lyhne E.K."/>
            <person name="Kogle M.E."/>
            <person name="Barry K."/>
            <person name="Clum A."/>
            <person name="Na H."/>
            <person name="Ledsgaard L."/>
            <person name="Lin J."/>
            <person name="Lipzen A."/>
            <person name="Kuo A."/>
            <person name="Riley R."/>
            <person name="Mondo S."/>
            <person name="Labutti K."/>
            <person name="Haridas S."/>
            <person name="Pangalinan J."/>
            <person name="Salamov A.A."/>
            <person name="Simmons B.A."/>
            <person name="Magnuson J.K."/>
            <person name="Chen J."/>
            <person name="Drula E."/>
            <person name="Henrissat B."/>
            <person name="Wiebenga A."/>
            <person name="Lubbers R.J."/>
            <person name="Gomes A.C."/>
            <person name="Makela M.R."/>
            <person name="Stajich J."/>
            <person name="Grigoriev I.V."/>
            <person name="Mortensen U.H."/>
            <person name="De Vries R.P."/>
            <person name="Baker S.E."/>
            <person name="Andersen M.R."/>
        </authorList>
    </citation>
    <scope>NUCLEOTIDE SEQUENCE [LARGE SCALE GENOMIC DNA]</scope>
    <source>
        <strain evidence="1 2">CBS 123904</strain>
    </source>
</reference>
<evidence type="ECO:0000313" key="1">
    <source>
        <dbReference type="EMBL" id="KAL2826023.1"/>
    </source>
</evidence>
<name>A0ABR4IE63_9EURO</name>